<name>A0AA43QL37_9LECA</name>
<reference evidence="4" key="1">
    <citation type="journal article" date="2023" name="Genome Biol. Evol.">
        <title>First Whole Genome Sequence and Flow Cytometry Genome Size Data for the Lichen-Forming Fungus Ramalina farinacea (Ascomycota).</title>
        <authorList>
            <person name="Llewellyn T."/>
            <person name="Mian S."/>
            <person name="Hill R."/>
            <person name="Leitch I.J."/>
            <person name="Gaya E."/>
        </authorList>
    </citation>
    <scope>NUCLEOTIDE SEQUENCE</scope>
    <source>
        <strain evidence="4">LIQ254RAFAR</strain>
    </source>
</reference>
<dbReference type="PANTHER" id="PTHR10039">
    <property type="entry name" value="AMELOGENIN"/>
    <property type="match status" value="1"/>
</dbReference>
<protein>
    <recommendedName>
        <fullName evidence="6">NACHT domain-containing protein</fullName>
    </recommendedName>
</protein>
<dbReference type="EMBL" id="JAPUFD010000004">
    <property type="protein sequence ID" value="MDI1486698.1"/>
    <property type="molecule type" value="Genomic_DNA"/>
</dbReference>
<evidence type="ECO:0000259" key="2">
    <source>
        <dbReference type="Pfam" id="PF24883"/>
    </source>
</evidence>
<proteinExistence type="predicted"/>
<dbReference type="Proteomes" id="UP001161017">
    <property type="component" value="Unassembled WGS sequence"/>
</dbReference>
<dbReference type="InterPro" id="IPR056693">
    <property type="entry name" value="DUF7791"/>
</dbReference>
<dbReference type="AlphaFoldDB" id="A0AA43QL37"/>
<dbReference type="InterPro" id="IPR027417">
    <property type="entry name" value="P-loop_NTPase"/>
</dbReference>
<comment type="caution">
    <text evidence="4">The sequence shown here is derived from an EMBL/GenBank/DDBJ whole genome shotgun (WGS) entry which is preliminary data.</text>
</comment>
<dbReference type="InterPro" id="IPR056884">
    <property type="entry name" value="NPHP3-like_N"/>
</dbReference>
<evidence type="ECO:0008006" key="6">
    <source>
        <dbReference type="Google" id="ProtNLM"/>
    </source>
</evidence>
<feature type="domain" description="DUF7791" evidence="3">
    <location>
        <begin position="548"/>
        <end position="683"/>
    </location>
</feature>
<dbReference type="SUPFAM" id="SSF52540">
    <property type="entry name" value="P-loop containing nucleoside triphosphate hydrolases"/>
    <property type="match status" value="1"/>
</dbReference>
<feature type="domain" description="Nephrocystin 3-like N-terminal" evidence="2">
    <location>
        <begin position="263"/>
        <end position="440"/>
    </location>
</feature>
<dbReference type="PANTHER" id="PTHR10039:SF5">
    <property type="entry name" value="NACHT DOMAIN-CONTAINING PROTEIN"/>
    <property type="match status" value="1"/>
</dbReference>
<evidence type="ECO:0000256" key="1">
    <source>
        <dbReference type="ARBA" id="ARBA00022737"/>
    </source>
</evidence>
<evidence type="ECO:0000313" key="5">
    <source>
        <dbReference type="Proteomes" id="UP001161017"/>
    </source>
</evidence>
<sequence length="1099" mass="125649">MDPVTAFSLAAGVLQVLDLSLKALGKCREIYKDGSLAQHRQTEEVMKSLADTSERLRSSAHIAPTAASKESKDVIDLSQKLSDTAEELLSELRKLQLDPGDSFFKAVKTGVRAFRRKKFLTETEDRLQKYQTILNTRVLSRLDVHAIQQIEKLQQLDQHVKELATALAEGRSTFEQLVSNQTGIILGHIDRQFVNQAQKDAKQRLRGEFKRNLFFPEMFARRDDIAKSHEGTCRWMLQPLEQRDRHGNDHERDIKEMRVPPESNFVEWLKKGGDIYWLNGKPGAGKSTLIKYISTEFPRFCRSGQILSDCRAGADLLACSFFFWSLGVPLQKNYVGFVRSLLYQIAEQQDDAISIMMGENGPSTEDGGAASAEEFAPSYTWTIERLDGALRRFLDKKPPSLHFYVFLDGLDEFEGDEDLLMHTIRHISQTPGTRVCVSSRPEQIFRRGFANSPQLKLQDFNLPDIEKASRGQLQATLAQDFPDSPRDNEDLIQAVVHKSSGIFLWADLMSKIIKHGSINGDNIRELRKRLDRTPDTIDGLYQNMLSRLDKEYPRDAAKYMHMLLMDMEVSHTGELTLLHFACLEQSTQNLKMSDVATYYQSTEFDKSCRILETRILARCGGLVEIIEHDFPQDKASEILGVHVSPLVRGDAECQLARGSITRNIRVVRFIHKTAADFIRNHDIFVKDPKWTLEATLNVTRGRLEALALVPLMLDKTGLEHMVIGIGPRFLVGVMNALPRLEAKWPFEEDHQYIRNMAFDTINRTFDVADYVYTSLNVPNTTFSSQPNNIEHWHEDRTGSLYYSRLGCAAYFGCGDYVRRSVIPSTCSETLTEEILDSALKGLGWTAWWNVRGTYGVNPMYMEYLKIISDFVHQSRSGFWNGSQSDKESQPRWLKFVIESLESVLRHFRVLDQGFFEPRRDDRALHYSSQFYTTWKLVFKSILDHNVDVNYLSTVSLRSSVLRKIGKVTMVHISLQMNESILSTLKRSLTPLDPVLSKEIVALLEAHGAADRSHAISIGTKRPFNRQIQLHRLTQVQREKLMQLPLERLFSELDFTKYVPEVEIVVWDQLSPGAEELLGLLCQEAEQPGSVFERHGYQRY</sequence>
<evidence type="ECO:0000259" key="3">
    <source>
        <dbReference type="Pfam" id="PF25053"/>
    </source>
</evidence>
<accession>A0AA43QL37</accession>
<dbReference type="Pfam" id="PF25053">
    <property type="entry name" value="DUF7791"/>
    <property type="match status" value="1"/>
</dbReference>
<organism evidence="4 5">
    <name type="scientific">Ramalina farinacea</name>
    <dbReference type="NCBI Taxonomy" id="258253"/>
    <lineage>
        <taxon>Eukaryota</taxon>
        <taxon>Fungi</taxon>
        <taxon>Dikarya</taxon>
        <taxon>Ascomycota</taxon>
        <taxon>Pezizomycotina</taxon>
        <taxon>Lecanoromycetes</taxon>
        <taxon>OSLEUM clade</taxon>
        <taxon>Lecanoromycetidae</taxon>
        <taxon>Lecanorales</taxon>
        <taxon>Lecanorineae</taxon>
        <taxon>Ramalinaceae</taxon>
        <taxon>Ramalina</taxon>
    </lineage>
</organism>
<dbReference type="Pfam" id="PF24883">
    <property type="entry name" value="NPHP3_N"/>
    <property type="match status" value="1"/>
</dbReference>
<keyword evidence="1" id="KW-0677">Repeat</keyword>
<keyword evidence="5" id="KW-1185">Reference proteome</keyword>
<gene>
    <name evidence="4" type="ORF">OHK93_005958</name>
</gene>
<dbReference type="Gene3D" id="3.40.50.300">
    <property type="entry name" value="P-loop containing nucleotide triphosphate hydrolases"/>
    <property type="match status" value="1"/>
</dbReference>
<evidence type="ECO:0000313" key="4">
    <source>
        <dbReference type="EMBL" id="MDI1486698.1"/>
    </source>
</evidence>